<dbReference type="InterPro" id="IPR000387">
    <property type="entry name" value="Tyr_Pase_dom"/>
</dbReference>
<dbReference type="KEGG" id="bgt:106066218"/>
<dbReference type="EnsemblMetazoa" id="BGLB031656-RA">
    <property type="protein sequence ID" value="BGLB031656-PA"/>
    <property type="gene ID" value="BGLB031656"/>
</dbReference>
<dbReference type="InterPro" id="IPR000242">
    <property type="entry name" value="PTP_cat"/>
</dbReference>
<name>A0A2C9LJK9_BIOGL</name>
<dbReference type="Gene3D" id="3.90.190.10">
    <property type="entry name" value="Protein tyrosine phosphatase superfamily"/>
    <property type="match status" value="1"/>
</dbReference>
<sequence length="134" mass="15103">TIANYLPRKPSKVFQTELFEITSHSYKQTLVWDEQKLTVCHIDQTKQLKHEVLHIRAGIKDLNTKKWVQLIKHLQAFNVSGRKVAFLCRNGASFSGLACALCLMIETLDTESCVNVPVIVGSLKLIRPEVIASV</sequence>
<organism evidence="2 3">
    <name type="scientific">Biomphalaria glabrata</name>
    <name type="common">Bloodfluke planorb</name>
    <name type="synonym">Freshwater snail</name>
    <dbReference type="NCBI Taxonomy" id="6526"/>
    <lineage>
        <taxon>Eukaryota</taxon>
        <taxon>Metazoa</taxon>
        <taxon>Spiralia</taxon>
        <taxon>Lophotrochozoa</taxon>
        <taxon>Mollusca</taxon>
        <taxon>Gastropoda</taxon>
        <taxon>Heterobranchia</taxon>
        <taxon>Euthyneura</taxon>
        <taxon>Panpulmonata</taxon>
        <taxon>Hygrophila</taxon>
        <taxon>Lymnaeoidea</taxon>
        <taxon>Planorbidae</taxon>
        <taxon>Biomphalaria</taxon>
    </lineage>
</organism>
<dbReference type="Proteomes" id="UP000076420">
    <property type="component" value="Unassembled WGS sequence"/>
</dbReference>
<gene>
    <name evidence="2" type="primary">106066218</name>
</gene>
<proteinExistence type="predicted"/>
<dbReference type="GO" id="GO:0004725">
    <property type="term" value="F:protein tyrosine phosphatase activity"/>
    <property type="evidence" value="ECO:0007669"/>
    <property type="project" value="InterPro"/>
</dbReference>
<feature type="domain" description="Tyrosine specific protein phosphatases" evidence="1">
    <location>
        <begin position="65"/>
        <end position="134"/>
    </location>
</feature>
<reference evidence="2" key="1">
    <citation type="submission" date="2020-05" db="UniProtKB">
        <authorList>
            <consortium name="EnsemblMetazoa"/>
        </authorList>
    </citation>
    <scope>IDENTIFICATION</scope>
    <source>
        <strain evidence="2">BB02</strain>
    </source>
</reference>
<protein>
    <recommendedName>
        <fullName evidence="1">Tyrosine specific protein phosphatases domain-containing protein</fullName>
    </recommendedName>
</protein>
<dbReference type="SUPFAM" id="SSF52799">
    <property type="entry name" value="(Phosphotyrosine protein) phosphatases II"/>
    <property type="match status" value="1"/>
</dbReference>
<dbReference type="AlphaFoldDB" id="A0A2C9LJK9"/>
<dbReference type="VEuPathDB" id="VectorBase:BGLB031656"/>
<evidence type="ECO:0000313" key="3">
    <source>
        <dbReference type="Proteomes" id="UP000076420"/>
    </source>
</evidence>
<dbReference type="InterPro" id="IPR029021">
    <property type="entry name" value="Prot-tyrosine_phosphatase-like"/>
</dbReference>
<evidence type="ECO:0000259" key="1">
    <source>
        <dbReference type="PROSITE" id="PS50056"/>
    </source>
</evidence>
<accession>A0A2C9LJK9</accession>
<dbReference type="Pfam" id="PF00102">
    <property type="entry name" value="Y_phosphatase"/>
    <property type="match status" value="1"/>
</dbReference>
<dbReference type="PROSITE" id="PS50056">
    <property type="entry name" value="TYR_PHOSPHATASE_2"/>
    <property type="match status" value="1"/>
</dbReference>
<evidence type="ECO:0000313" key="2">
    <source>
        <dbReference type="EnsemblMetazoa" id="BGLB031656-PA"/>
    </source>
</evidence>